<evidence type="ECO:0000313" key="2">
    <source>
        <dbReference type="Proteomes" id="UP000011546"/>
    </source>
</evidence>
<dbReference type="STRING" id="1230456.C468_01945"/>
<dbReference type="PATRIC" id="fig|1230456.3.peg.371"/>
<accession>M0PKK5</accession>
<name>M0PKK5_9EURY</name>
<dbReference type="InterPro" id="IPR035069">
    <property type="entry name" value="TTHA1013/TTHA0281-like"/>
</dbReference>
<dbReference type="Proteomes" id="UP000011546">
    <property type="component" value="Unassembled WGS sequence"/>
</dbReference>
<comment type="caution">
    <text evidence="1">The sequence shown here is derived from an EMBL/GenBank/DDBJ whole genome shotgun (WGS) entry which is preliminary data.</text>
</comment>
<organism evidence="1 2">
    <name type="scientific">Halorubrum kocurii JCM 14978</name>
    <dbReference type="NCBI Taxonomy" id="1230456"/>
    <lineage>
        <taxon>Archaea</taxon>
        <taxon>Methanobacteriati</taxon>
        <taxon>Methanobacteriota</taxon>
        <taxon>Stenosarchaea group</taxon>
        <taxon>Halobacteria</taxon>
        <taxon>Halobacteriales</taxon>
        <taxon>Haloferacaceae</taxon>
        <taxon>Halorubrum</taxon>
    </lineage>
</organism>
<evidence type="ECO:0008006" key="3">
    <source>
        <dbReference type="Google" id="ProtNLM"/>
    </source>
</evidence>
<evidence type="ECO:0000313" key="1">
    <source>
        <dbReference type="EMBL" id="EMA69290.1"/>
    </source>
</evidence>
<dbReference type="Pfam" id="PF24113">
    <property type="entry name" value="DUF7387"/>
    <property type="match status" value="1"/>
</dbReference>
<keyword evidence="2" id="KW-1185">Reference proteome</keyword>
<proteinExistence type="predicted"/>
<reference evidence="1 2" key="1">
    <citation type="journal article" date="2014" name="PLoS Genet.">
        <title>Phylogenetically driven sequencing of extremely halophilic archaea reveals strategies for static and dynamic osmo-response.</title>
        <authorList>
            <person name="Becker E.A."/>
            <person name="Seitzer P.M."/>
            <person name="Tritt A."/>
            <person name="Larsen D."/>
            <person name="Krusor M."/>
            <person name="Yao A.I."/>
            <person name="Wu D."/>
            <person name="Madern D."/>
            <person name="Eisen J.A."/>
            <person name="Darling A.E."/>
            <person name="Facciotti M.T."/>
        </authorList>
    </citation>
    <scope>NUCLEOTIDE SEQUENCE [LARGE SCALE GENOMIC DNA]</scope>
    <source>
        <strain evidence="1 2">JCM 14978</strain>
    </source>
</reference>
<dbReference type="AlphaFoldDB" id="M0PKK5"/>
<sequence length="103" mass="11332">MVIMSTETSTNDDVQSGRTITLTQADGGWWVARDEETGVASQGETRQDALDNLDEAVALHKGDIGESIDTREEEEKVLEELGIDPDEVAQARDEHDGLPDFMQ</sequence>
<dbReference type="EMBL" id="AOJH01000012">
    <property type="protein sequence ID" value="EMA69290.1"/>
    <property type="molecule type" value="Genomic_DNA"/>
</dbReference>
<protein>
    <recommendedName>
        <fullName evidence="3">HicB-like antitoxin of toxin-antitoxin system domain-containing protein</fullName>
    </recommendedName>
</protein>
<dbReference type="Gene3D" id="3.30.160.250">
    <property type="match status" value="1"/>
</dbReference>
<dbReference type="SUPFAM" id="SSF143100">
    <property type="entry name" value="TTHA1013/TTHA0281-like"/>
    <property type="match status" value="1"/>
</dbReference>
<dbReference type="InterPro" id="IPR055811">
    <property type="entry name" value="DUF7387"/>
</dbReference>
<gene>
    <name evidence="1" type="ORF">C468_01945</name>
</gene>